<keyword evidence="5" id="KW-0812">Transmembrane</keyword>
<dbReference type="PANTHER" id="PTHR32089">
    <property type="entry name" value="METHYL-ACCEPTING CHEMOTAXIS PROTEIN MCPB"/>
    <property type="match status" value="1"/>
</dbReference>
<evidence type="ECO:0000256" key="3">
    <source>
        <dbReference type="PROSITE-ProRule" id="PRU00284"/>
    </source>
</evidence>
<feature type="region of interest" description="Disordered" evidence="4">
    <location>
        <begin position="1"/>
        <end position="43"/>
    </location>
</feature>
<feature type="transmembrane region" description="Helical" evidence="5">
    <location>
        <begin position="170"/>
        <end position="188"/>
    </location>
</feature>
<dbReference type="InterPro" id="IPR003660">
    <property type="entry name" value="HAMP_dom"/>
</dbReference>
<keyword evidence="9" id="KW-1185">Reference proteome</keyword>
<accession>A0A841GWZ2</accession>
<feature type="domain" description="HAMP" evidence="7">
    <location>
        <begin position="218"/>
        <end position="270"/>
    </location>
</feature>
<dbReference type="SMART" id="SM00283">
    <property type="entry name" value="MA"/>
    <property type="match status" value="1"/>
</dbReference>
<dbReference type="Gene3D" id="1.10.287.950">
    <property type="entry name" value="Methyl-accepting chemotaxis protein"/>
    <property type="match status" value="1"/>
</dbReference>
<keyword evidence="1 3" id="KW-0807">Transducer</keyword>
<dbReference type="Pfam" id="PF00015">
    <property type="entry name" value="MCPsignal"/>
    <property type="match status" value="1"/>
</dbReference>
<protein>
    <submittedName>
        <fullName evidence="8">Methyl-accepting chemotaxis protein</fullName>
    </submittedName>
</protein>
<evidence type="ECO:0000259" key="7">
    <source>
        <dbReference type="PROSITE" id="PS50885"/>
    </source>
</evidence>
<evidence type="ECO:0000256" key="5">
    <source>
        <dbReference type="SAM" id="Phobius"/>
    </source>
</evidence>
<dbReference type="PROSITE" id="PS50111">
    <property type="entry name" value="CHEMOTAXIS_TRANSDUC_2"/>
    <property type="match status" value="1"/>
</dbReference>
<evidence type="ECO:0000313" key="9">
    <source>
        <dbReference type="Proteomes" id="UP000582837"/>
    </source>
</evidence>
<dbReference type="SUPFAM" id="SSF58104">
    <property type="entry name" value="Methyl-accepting chemotaxis protein (MCP) signaling domain"/>
    <property type="match status" value="1"/>
</dbReference>
<gene>
    <name evidence="8" type="ORF">HNQ61_001582</name>
</gene>
<dbReference type="EMBL" id="JACHIA010000003">
    <property type="protein sequence ID" value="MBB6069965.1"/>
    <property type="molecule type" value="Genomic_DNA"/>
</dbReference>
<evidence type="ECO:0000256" key="2">
    <source>
        <dbReference type="ARBA" id="ARBA00029447"/>
    </source>
</evidence>
<evidence type="ECO:0000256" key="1">
    <source>
        <dbReference type="ARBA" id="ARBA00023224"/>
    </source>
</evidence>
<keyword evidence="5" id="KW-0472">Membrane</keyword>
<dbReference type="PANTHER" id="PTHR32089:SF112">
    <property type="entry name" value="LYSOZYME-LIKE PROTEIN-RELATED"/>
    <property type="match status" value="1"/>
</dbReference>
<sequence length="576" mass="61520">MSTLLSDPPRRSAPHHSAPQSVTPPAPQTPPAEPPPMHAEAPAARAERFAEEHIHILRAKTRDEVWVRWILIVGAVPLVAYLRWAGVLTISYDAIAGLGGGIAIVNGVFHLALVRNRWAPWQFWASLVVDHLVLFGFTSAHGPFGMLMIPYYVALFSSTALGVPRASWASTLMTAVLYPAARLVGLWANPAMELPWQMLALETAVVVSVLAATLLAPSHYTRRLRQVREALALVEEGDFRVHIAAGDRDQMDFLAQSVNRVGASVGGVIREVQSQARSLAAVAEELSATSEEVQASAVQVGSIASDAAGEVEREMTLMNRGGEALQRLAAQNMVVRAEASTAADDARRVASETHTHVGRIAHSGTLLVEVGEGYQRASNAMDALHGAGERIGGFVGSIRAIAEQTNLLALNAAIEAARAGEQGRGFAVVADEVRKLAAESGTSAERVNGTVVETRDAISRMREQLELADRRLAGVGQASREGEVALGSMVDGLRRAVESIERIHGEVEAQAGVMDELLAAMRDVQAIAGNTRARTEQTASAARQQGAAMEELSDASQNLAGMAFHMNSLADRFRVD</sequence>
<feature type="transmembrane region" description="Helical" evidence="5">
    <location>
        <begin position="90"/>
        <end position="114"/>
    </location>
</feature>
<dbReference type="GO" id="GO:0016020">
    <property type="term" value="C:membrane"/>
    <property type="evidence" value="ECO:0007669"/>
    <property type="project" value="InterPro"/>
</dbReference>
<proteinExistence type="inferred from homology"/>
<feature type="transmembrane region" description="Helical" evidence="5">
    <location>
        <begin position="65"/>
        <end position="84"/>
    </location>
</feature>
<dbReference type="RefSeq" id="WP_170039588.1">
    <property type="nucleotide sequence ID" value="NZ_JABDTL010000002.1"/>
</dbReference>
<evidence type="ECO:0000259" key="6">
    <source>
        <dbReference type="PROSITE" id="PS50111"/>
    </source>
</evidence>
<evidence type="ECO:0000313" key="8">
    <source>
        <dbReference type="EMBL" id="MBB6069965.1"/>
    </source>
</evidence>
<keyword evidence="5" id="KW-1133">Transmembrane helix</keyword>
<dbReference type="PROSITE" id="PS50885">
    <property type="entry name" value="HAMP"/>
    <property type="match status" value="1"/>
</dbReference>
<reference evidence="8 9" key="1">
    <citation type="submission" date="2020-08" db="EMBL/GenBank/DDBJ databases">
        <title>Genomic Encyclopedia of Type Strains, Phase IV (KMG-IV): sequencing the most valuable type-strain genomes for metagenomic binning, comparative biology and taxonomic classification.</title>
        <authorList>
            <person name="Goeker M."/>
        </authorList>
    </citation>
    <scope>NUCLEOTIDE SEQUENCE [LARGE SCALE GENOMIC DNA]</scope>
    <source>
        <strain evidence="8 9">DSM 29007</strain>
    </source>
</reference>
<feature type="transmembrane region" description="Helical" evidence="5">
    <location>
        <begin position="194"/>
        <end position="216"/>
    </location>
</feature>
<name>A0A841GWZ2_9BACT</name>
<evidence type="ECO:0000256" key="4">
    <source>
        <dbReference type="SAM" id="MobiDB-lite"/>
    </source>
</evidence>
<feature type="transmembrane region" description="Helical" evidence="5">
    <location>
        <begin position="121"/>
        <end position="138"/>
    </location>
</feature>
<dbReference type="AlphaFoldDB" id="A0A841GWZ2"/>
<feature type="domain" description="Methyl-accepting transducer" evidence="6">
    <location>
        <begin position="289"/>
        <end position="525"/>
    </location>
</feature>
<dbReference type="Proteomes" id="UP000582837">
    <property type="component" value="Unassembled WGS sequence"/>
</dbReference>
<feature type="compositionally biased region" description="Pro residues" evidence="4">
    <location>
        <begin position="22"/>
        <end position="37"/>
    </location>
</feature>
<comment type="similarity">
    <text evidence="2">Belongs to the methyl-accepting chemotaxis (MCP) protein family.</text>
</comment>
<dbReference type="InterPro" id="IPR004089">
    <property type="entry name" value="MCPsignal_dom"/>
</dbReference>
<organism evidence="8 9">
    <name type="scientific">Longimicrobium terrae</name>
    <dbReference type="NCBI Taxonomy" id="1639882"/>
    <lineage>
        <taxon>Bacteria</taxon>
        <taxon>Pseudomonadati</taxon>
        <taxon>Gemmatimonadota</taxon>
        <taxon>Longimicrobiia</taxon>
        <taxon>Longimicrobiales</taxon>
        <taxon>Longimicrobiaceae</taxon>
        <taxon>Longimicrobium</taxon>
    </lineage>
</organism>
<dbReference type="GO" id="GO:0007165">
    <property type="term" value="P:signal transduction"/>
    <property type="evidence" value="ECO:0007669"/>
    <property type="project" value="UniProtKB-KW"/>
</dbReference>
<comment type="caution">
    <text evidence="8">The sequence shown here is derived from an EMBL/GenBank/DDBJ whole genome shotgun (WGS) entry which is preliminary data.</text>
</comment>